<organism evidence="1 2">
    <name type="scientific">Marasmius tenuissimus</name>
    <dbReference type="NCBI Taxonomy" id="585030"/>
    <lineage>
        <taxon>Eukaryota</taxon>
        <taxon>Fungi</taxon>
        <taxon>Dikarya</taxon>
        <taxon>Basidiomycota</taxon>
        <taxon>Agaricomycotina</taxon>
        <taxon>Agaricomycetes</taxon>
        <taxon>Agaricomycetidae</taxon>
        <taxon>Agaricales</taxon>
        <taxon>Marasmiineae</taxon>
        <taxon>Marasmiaceae</taxon>
        <taxon>Marasmius</taxon>
    </lineage>
</organism>
<accession>A0ABR2ZVK2</accession>
<keyword evidence="2" id="KW-1185">Reference proteome</keyword>
<protein>
    <submittedName>
        <fullName evidence="1">Uncharacterized protein</fullName>
    </submittedName>
</protein>
<name>A0ABR2ZVK2_9AGAR</name>
<reference evidence="1 2" key="1">
    <citation type="submission" date="2024-05" db="EMBL/GenBank/DDBJ databases">
        <title>A draft genome resource for the thread blight pathogen Marasmius tenuissimus strain MS-2.</title>
        <authorList>
            <person name="Yulfo-Soto G.E."/>
            <person name="Baruah I.K."/>
            <person name="Amoako-Attah I."/>
            <person name="Bukari Y."/>
            <person name="Meinhardt L.W."/>
            <person name="Bailey B.A."/>
            <person name="Cohen S.P."/>
        </authorList>
    </citation>
    <scope>NUCLEOTIDE SEQUENCE [LARGE SCALE GENOMIC DNA]</scope>
    <source>
        <strain evidence="1 2">MS-2</strain>
    </source>
</reference>
<gene>
    <name evidence="1" type="ORF">AAF712_007935</name>
</gene>
<dbReference type="EMBL" id="JBBXMP010000052">
    <property type="protein sequence ID" value="KAL0065099.1"/>
    <property type="molecule type" value="Genomic_DNA"/>
</dbReference>
<proteinExistence type="predicted"/>
<comment type="caution">
    <text evidence="1">The sequence shown here is derived from an EMBL/GenBank/DDBJ whole genome shotgun (WGS) entry which is preliminary data.</text>
</comment>
<evidence type="ECO:0000313" key="1">
    <source>
        <dbReference type="EMBL" id="KAL0065099.1"/>
    </source>
</evidence>
<dbReference type="Proteomes" id="UP001437256">
    <property type="component" value="Unassembled WGS sequence"/>
</dbReference>
<evidence type="ECO:0000313" key="2">
    <source>
        <dbReference type="Proteomes" id="UP001437256"/>
    </source>
</evidence>
<sequence length="82" mass="8974">MALTHFVAGIVKAEARWQPNDELEQCLNKACGDIVQAIQAVKESLLNAVSEVTKQELLRTNLTNLSNALRKCEEYCASVGLA</sequence>